<dbReference type="AlphaFoldDB" id="A0A1F7WHL9"/>
<dbReference type="Proteomes" id="UP000176198">
    <property type="component" value="Unassembled WGS sequence"/>
</dbReference>
<reference evidence="1 2" key="1">
    <citation type="journal article" date="2016" name="Nat. Commun.">
        <title>Thousands of microbial genomes shed light on interconnected biogeochemical processes in an aquifer system.</title>
        <authorList>
            <person name="Anantharaman K."/>
            <person name="Brown C.T."/>
            <person name="Hug L.A."/>
            <person name="Sharon I."/>
            <person name="Castelle C.J."/>
            <person name="Probst A.J."/>
            <person name="Thomas B.C."/>
            <person name="Singh A."/>
            <person name="Wilkins M.J."/>
            <person name="Karaoz U."/>
            <person name="Brodie E.L."/>
            <person name="Williams K.H."/>
            <person name="Hubbard S.S."/>
            <person name="Banfield J.F."/>
        </authorList>
    </citation>
    <scope>NUCLEOTIDE SEQUENCE [LARGE SCALE GENOMIC DNA]</scope>
</reference>
<name>A0A1F7WHL9_9BACT</name>
<organism evidence="1 2">
    <name type="scientific">Candidatus Woesebacteria bacterium GWA1_41_8</name>
    <dbReference type="NCBI Taxonomy" id="1802471"/>
    <lineage>
        <taxon>Bacteria</taxon>
        <taxon>Candidatus Woeseibacteriota</taxon>
    </lineage>
</organism>
<comment type="caution">
    <text evidence="1">The sequence shown here is derived from an EMBL/GenBank/DDBJ whole genome shotgun (WGS) entry which is preliminary data.</text>
</comment>
<proteinExistence type="predicted"/>
<dbReference type="EMBL" id="MGFJ01000036">
    <property type="protein sequence ID" value="OGM01889.1"/>
    <property type="molecule type" value="Genomic_DNA"/>
</dbReference>
<accession>A0A1F7WHL9</accession>
<gene>
    <name evidence="1" type="ORF">A2115_00365</name>
</gene>
<protein>
    <submittedName>
        <fullName evidence="1">Uncharacterized protein</fullName>
    </submittedName>
</protein>
<evidence type="ECO:0000313" key="1">
    <source>
        <dbReference type="EMBL" id="OGM01889.1"/>
    </source>
</evidence>
<sequence>MDREHFREQGSYISPEENNAYMQRLMGMYGVSWDTPLEKIKPIVLPLLDSPLTWWDGAELIYGVRLRESDKEIKSILESYISPQEKLERLVEVVEI</sequence>
<evidence type="ECO:0000313" key="2">
    <source>
        <dbReference type="Proteomes" id="UP000176198"/>
    </source>
</evidence>